<name>A0AAV2I697_LYMST</name>
<evidence type="ECO:0000259" key="2">
    <source>
        <dbReference type="PROSITE" id="PS50056"/>
    </source>
</evidence>
<comment type="caution">
    <text evidence="3">The sequence shown here is derived from an EMBL/GenBank/DDBJ whole genome shotgun (WGS) entry which is preliminary data.</text>
</comment>
<dbReference type="AlphaFoldDB" id="A0AAV2I697"/>
<dbReference type="InterPro" id="IPR000387">
    <property type="entry name" value="Tyr_Pase_dom"/>
</dbReference>
<accession>A0AAV2I697</accession>
<protein>
    <recommendedName>
        <fullName evidence="5">Tyrosine-protein phosphatase domain-containing protein</fullName>
    </recommendedName>
</protein>
<evidence type="ECO:0000313" key="3">
    <source>
        <dbReference type="EMBL" id="CAL1541406.1"/>
    </source>
</evidence>
<sequence>MTTDLDPHKLLTFIKQARSYNALAKGMILYTCRNGARYSGLACVLSLLVDRMEHDSCLTVPLVVGSVKSIRPEVIPTVDQYRVLYDVLQRSTDTAQYGNVGNFTTATKSSDLSLDKDANTYANL</sequence>
<feature type="domain" description="Tyrosine-protein phosphatase" evidence="1">
    <location>
        <begin position="7"/>
        <end position="91"/>
    </location>
</feature>
<gene>
    <name evidence="3" type="ORF">GSLYS_00015012001</name>
</gene>
<dbReference type="PROSITE" id="PS50055">
    <property type="entry name" value="TYR_PHOSPHATASE_PTP"/>
    <property type="match status" value="1"/>
</dbReference>
<keyword evidence="4" id="KW-1185">Reference proteome</keyword>
<reference evidence="3 4" key="1">
    <citation type="submission" date="2024-04" db="EMBL/GenBank/DDBJ databases">
        <authorList>
            <consortium name="Genoscope - CEA"/>
            <person name="William W."/>
        </authorList>
    </citation>
    <scope>NUCLEOTIDE SEQUENCE [LARGE SCALE GENOMIC DNA]</scope>
</reference>
<dbReference type="Pfam" id="PF00102">
    <property type="entry name" value="Y_phosphatase"/>
    <property type="match status" value="1"/>
</dbReference>
<organism evidence="3 4">
    <name type="scientific">Lymnaea stagnalis</name>
    <name type="common">Great pond snail</name>
    <name type="synonym">Helix stagnalis</name>
    <dbReference type="NCBI Taxonomy" id="6523"/>
    <lineage>
        <taxon>Eukaryota</taxon>
        <taxon>Metazoa</taxon>
        <taxon>Spiralia</taxon>
        <taxon>Lophotrochozoa</taxon>
        <taxon>Mollusca</taxon>
        <taxon>Gastropoda</taxon>
        <taxon>Heterobranchia</taxon>
        <taxon>Euthyneura</taxon>
        <taxon>Panpulmonata</taxon>
        <taxon>Hygrophila</taxon>
        <taxon>Lymnaeoidea</taxon>
        <taxon>Lymnaeidae</taxon>
        <taxon>Lymnaea</taxon>
    </lineage>
</organism>
<dbReference type="InterPro" id="IPR029021">
    <property type="entry name" value="Prot-tyrosine_phosphatase-like"/>
</dbReference>
<evidence type="ECO:0008006" key="5">
    <source>
        <dbReference type="Google" id="ProtNLM"/>
    </source>
</evidence>
<dbReference type="EMBL" id="CAXITT010000430">
    <property type="protein sequence ID" value="CAL1541406.1"/>
    <property type="molecule type" value="Genomic_DNA"/>
</dbReference>
<dbReference type="Proteomes" id="UP001497497">
    <property type="component" value="Unassembled WGS sequence"/>
</dbReference>
<dbReference type="InterPro" id="IPR000242">
    <property type="entry name" value="PTP_cat"/>
</dbReference>
<dbReference type="GO" id="GO:0004725">
    <property type="term" value="F:protein tyrosine phosphatase activity"/>
    <property type="evidence" value="ECO:0007669"/>
    <property type="project" value="InterPro"/>
</dbReference>
<dbReference type="Gene3D" id="3.90.190.10">
    <property type="entry name" value="Protein tyrosine phosphatase superfamily"/>
    <property type="match status" value="1"/>
</dbReference>
<feature type="domain" description="Tyrosine specific protein phosphatases" evidence="2">
    <location>
        <begin position="8"/>
        <end position="82"/>
    </location>
</feature>
<evidence type="ECO:0000313" key="4">
    <source>
        <dbReference type="Proteomes" id="UP001497497"/>
    </source>
</evidence>
<dbReference type="SUPFAM" id="SSF52799">
    <property type="entry name" value="(Phosphotyrosine protein) phosphatases II"/>
    <property type="match status" value="1"/>
</dbReference>
<evidence type="ECO:0000259" key="1">
    <source>
        <dbReference type="PROSITE" id="PS50055"/>
    </source>
</evidence>
<dbReference type="PROSITE" id="PS50056">
    <property type="entry name" value="TYR_PHOSPHATASE_2"/>
    <property type="match status" value="1"/>
</dbReference>
<proteinExistence type="predicted"/>